<dbReference type="EMBL" id="JAPDOD010000011">
    <property type="protein sequence ID" value="MDA0161322.1"/>
    <property type="molecule type" value="Genomic_DNA"/>
</dbReference>
<feature type="region of interest" description="Disordered" evidence="1">
    <location>
        <begin position="127"/>
        <end position="149"/>
    </location>
</feature>
<reference evidence="2" key="1">
    <citation type="submission" date="2022-10" db="EMBL/GenBank/DDBJ databases">
        <title>The WGS of Solirubrobacter ginsenosidimutans DSM 21036.</title>
        <authorList>
            <person name="Jiang Z."/>
        </authorList>
    </citation>
    <scope>NUCLEOTIDE SEQUENCE</scope>
    <source>
        <strain evidence="2">DSM 21036</strain>
    </source>
</reference>
<sequence length="160" mass="17105">MGVVLGERGLERAFEGSGDEAVFGFAGVVLPARAFGVVDGTLDGEPLQSDPLVVFALQRLDGVRGGLDPGRGDGLQKRLRERAIAGLRFRARDRRLGLPLQFGRAATSRRLVCPGIGAFVQRVLRDPDGGPDLNIPRPPDREQLTRARSGPKLVGGCIAR</sequence>
<dbReference type="Proteomes" id="UP001149140">
    <property type="component" value="Unassembled WGS sequence"/>
</dbReference>
<comment type="caution">
    <text evidence="2">The sequence shown here is derived from an EMBL/GenBank/DDBJ whole genome shotgun (WGS) entry which is preliminary data.</text>
</comment>
<gene>
    <name evidence="2" type="ORF">OM076_13675</name>
</gene>
<proteinExistence type="predicted"/>
<keyword evidence="3" id="KW-1185">Reference proteome</keyword>
<dbReference type="RefSeq" id="WP_270040526.1">
    <property type="nucleotide sequence ID" value="NZ_JAPDOD010000011.1"/>
</dbReference>
<protein>
    <submittedName>
        <fullName evidence="2">Uncharacterized protein</fullName>
    </submittedName>
</protein>
<organism evidence="2 3">
    <name type="scientific">Solirubrobacter ginsenosidimutans</name>
    <dbReference type="NCBI Taxonomy" id="490573"/>
    <lineage>
        <taxon>Bacteria</taxon>
        <taxon>Bacillati</taxon>
        <taxon>Actinomycetota</taxon>
        <taxon>Thermoleophilia</taxon>
        <taxon>Solirubrobacterales</taxon>
        <taxon>Solirubrobacteraceae</taxon>
        <taxon>Solirubrobacter</taxon>
    </lineage>
</organism>
<name>A0A9X3MS08_9ACTN</name>
<evidence type="ECO:0000256" key="1">
    <source>
        <dbReference type="SAM" id="MobiDB-lite"/>
    </source>
</evidence>
<dbReference type="AlphaFoldDB" id="A0A9X3MS08"/>
<accession>A0A9X3MS08</accession>
<evidence type="ECO:0000313" key="3">
    <source>
        <dbReference type="Proteomes" id="UP001149140"/>
    </source>
</evidence>
<evidence type="ECO:0000313" key="2">
    <source>
        <dbReference type="EMBL" id="MDA0161322.1"/>
    </source>
</evidence>